<dbReference type="RefSeq" id="XP_069196498.1">
    <property type="nucleotide sequence ID" value="XM_069344083.1"/>
</dbReference>
<dbReference type="InterPro" id="IPR025110">
    <property type="entry name" value="AMP-bd_C"/>
</dbReference>
<keyword evidence="1" id="KW-1133">Transmembrane helix</keyword>
<evidence type="ECO:0000259" key="3">
    <source>
        <dbReference type="Pfam" id="PF13193"/>
    </source>
</evidence>
<evidence type="ECO:0000259" key="2">
    <source>
        <dbReference type="Pfam" id="PF00501"/>
    </source>
</evidence>
<feature type="transmembrane region" description="Helical" evidence="1">
    <location>
        <begin position="288"/>
        <end position="311"/>
    </location>
</feature>
<evidence type="ECO:0000256" key="1">
    <source>
        <dbReference type="SAM" id="Phobius"/>
    </source>
</evidence>
<accession>A0ABR3P2B7</accession>
<dbReference type="InterPro" id="IPR000873">
    <property type="entry name" value="AMP-dep_synth/lig_dom"/>
</dbReference>
<dbReference type="PROSITE" id="PS00455">
    <property type="entry name" value="AMP_BINDING"/>
    <property type="match status" value="1"/>
</dbReference>
<evidence type="ECO:0000313" key="4">
    <source>
        <dbReference type="EMBL" id="KAL1296816.1"/>
    </source>
</evidence>
<keyword evidence="1" id="KW-0812">Transmembrane</keyword>
<dbReference type="Pfam" id="PF13193">
    <property type="entry name" value="AMP-binding_C"/>
    <property type="match status" value="1"/>
</dbReference>
<dbReference type="PANTHER" id="PTHR24096">
    <property type="entry name" value="LONG-CHAIN-FATTY-ACID--COA LIGASE"/>
    <property type="match status" value="1"/>
</dbReference>
<proteinExistence type="predicted"/>
<sequence>MSDLSVVGAPPGPIEATNIAQFLFSNPYTKKSDVSKHAPTRELSKHHIPSIPLEKPLLADPVSGAQISWQRTRIDALRVAAGLQSLGLQPAPFSATTSTPPTRDPVISPVVLIHLPNCLPYAPLLYGVFAAGLTATLANPALTSGELAWVLKNAQPHAVITTPEGWHTLKKAIDEDEAQGLHLPFTQSEHIYIVDPRHDDYGTTSKPSPPSAHDWKTLLADKPLDKPYHFSSAECPRRAAVILWSSGTSGRSKGVVLSHYSICVNMHAYWHVNPHFGTEHRWLGFAPFYHVFGLSYILLLAPCLGATVFVMPKFDPQKMLQYVQDYKITFLHMAPPVGVLLAKSPMLDSYDVSSLKEGVSGGAPFPPEILEMIYKRLGFLIKLGYGLSEAGSVCNQFGYTWDDLKPQLGNTGAPVYGVELKIVSLDDPAKIIKRGSEGEILLKSGQLLNCYLNNKEATDEAIDEDGWFRTGDIGKVDGHGYLWITDRLKEVIKVKGFQVSPSELDNVLCGSDAVADAAVTSIFDPAQATELPRAYVVPADKSLLAQCAPGKTELTPDLQKLAAELKKLTETKLIRYKWLQGNIVFINQVPKSPSGKILRRLLKDVKGVEAPLYAEKAWLAKPKL</sequence>
<organism evidence="4 5">
    <name type="scientific">Neodothiora populina</name>
    <dbReference type="NCBI Taxonomy" id="2781224"/>
    <lineage>
        <taxon>Eukaryota</taxon>
        <taxon>Fungi</taxon>
        <taxon>Dikarya</taxon>
        <taxon>Ascomycota</taxon>
        <taxon>Pezizomycotina</taxon>
        <taxon>Dothideomycetes</taxon>
        <taxon>Dothideomycetidae</taxon>
        <taxon>Dothideales</taxon>
        <taxon>Dothioraceae</taxon>
        <taxon>Neodothiora</taxon>
    </lineage>
</organism>
<dbReference type="InterPro" id="IPR042099">
    <property type="entry name" value="ANL_N_sf"/>
</dbReference>
<gene>
    <name evidence="4" type="ORF">AAFC00_004442</name>
</gene>
<dbReference type="PANTHER" id="PTHR24096:SF295">
    <property type="entry name" value="ACETYL-COA SYNTHETASE-LIKE PROTEIN"/>
    <property type="match status" value="1"/>
</dbReference>
<dbReference type="Gene3D" id="3.40.50.12780">
    <property type="entry name" value="N-terminal domain of ligase-like"/>
    <property type="match status" value="1"/>
</dbReference>
<keyword evidence="5" id="KW-1185">Reference proteome</keyword>
<dbReference type="InterPro" id="IPR020845">
    <property type="entry name" value="AMP-binding_CS"/>
</dbReference>
<dbReference type="Proteomes" id="UP001562354">
    <property type="component" value="Unassembled WGS sequence"/>
</dbReference>
<evidence type="ECO:0000313" key="5">
    <source>
        <dbReference type="Proteomes" id="UP001562354"/>
    </source>
</evidence>
<comment type="caution">
    <text evidence="4">The sequence shown here is derived from an EMBL/GenBank/DDBJ whole genome shotgun (WGS) entry which is preliminary data.</text>
</comment>
<feature type="domain" description="AMP-dependent synthetase/ligase" evidence="2">
    <location>
        <begin position="56"/>
        <end position="452"/>
    </location>
</feature>
<keyword evidence="1" id="KW-0472">Membrane</keyword>
<dbReference type="InterPro" id="IPR045851">
    <property type="entry name" value="AMP-bd_C_sf"/>
</dbReference>
<dbReference type="Pfam" id="PF00501">
    <property type="entry name" value="AMP-binding"/>
    <property type="match status" value="1"/>
</dbReference>
<dbReference type="EMBL" id="JBFMKM010000016">
    <property type="protein sequence ID" value="KAL1296816.1"/>
    <property type="molecule type" value="Genomic_DNA"/>
</dbReference>
<dbReference type="Gene3D" id="3.30.300.30">
    <property type="match status" value="1"/>
</dbReference>
<protein>
    <submittedName>
        <fullName evidence="4">Uncharacterized protein</fullName>
    </submittedName>
</protein>
<feature type="domain" description="AMP-binding enzyme C-terminal" evidence="3">
    <location>
        <begin position="503"/>
        <end position="596"/>
    </location>
</feature>
<dbReference type="GeneID" id="95978142"/>
<reference evidence="4 5" key="1">
    <citation type="submission" date="2024-07" db="EMBL/GenBank/DDBJ databases">
        <title>Draft sequence of the Neodothiora populina.</title>
        <authorList>
            <person name="Drown D.D."/>
            <person name="Schuette U.S."/>
            <person name="Buechlein A.B."/>
            <person name="Rusch D.R."/>
            <person name="Winton L.W."/>
            <person name="Adams G.A."/>
        </authorList>
    </citation>
    <scope>NUCLEOTIDE SEQUENCE [LARGE SCALE GENOMIC DNA]</scope>
    <source>
        <strain evidence="4 5">CPC 39397</strain>
    </source>
</reference>
<name>A0ABR3P2B7_9PEZI</name>
<dbReference type="SUPFAM" id="SSF56801">
    <property type="entry name" value="Acetyl-CoA synthetase-like"/>
    <property type="match status" value="1"/>
</dbReference>